<dbReference type="AlphaFoldDB" id="B9XS14"/>
<dbReference type="EMBL" id="ABOX02000071">
    <property type="protein sequence ID" value="EEF57385.1"/>
    <property type="molecule type" value="Genomic_DNA"/>
</dbReference>
<name>B9XS14_PEDPL</name>
<reference evidence="1 2" key="1">
    <citation type="journal article" date="2011" name="J. Bacteriol.">
        <title>Genome sequence of 'Pedosphaera parvula' Ellin514, an aerobic Verrucomicrobial isolate from pasture soil.</title>
        <authorList>
            <person name="Kant R."/>
            <person name="van Passel M.W."/>
            <person name="Sangwan P."/>
            <person name="Palva A."/>
            <person name="Lucas S."/>
            <person name="Copeland A."/>
            <person name="Lapidus A."/>
            <person name="Glavina Del Rio T."/>
            <person name="Dalin E."/>
            <person name="Tice H."/>
            <person name="Bruce D."/>
            <person name="Goodwin L."/>
            <person name="Pitluck S."/>
            <person name="Chertkov O."/>
            <person name="Larimer F.W."/>
            <person name="Land M.L."/>
            <person name="Hauser L."/>
            <person name="Brettin T.S."/>
            <person name="Detter J.C."/>
            <person name="Han S."/>
            <person name="de Vos W.M."/>
            <person name="Janssen P.H."/>
            <person name="Smidt H."/>
        </authorList>
    </citation>
    <scope>NUCLEOTIDE SEQUENCE [LARGE SCALE GENOMIC DNA]</scope>
    <source>
        <strain evidence="1 2">Ellin514</strain>
    </source>
</reference>
<keyword evidence="2" id="KW-1185">Reference proteome</keyword>
<organism evidence="1 2">
    <name type="scientific">Pedosphaera parvula (strain Ellin514)</name>
    <dbReference type="NCBI Taxonomy" id="320771"/>
    <lineage>
        <taxon>Bacteria</taxon>
        <taxon>Pseudomonadati</taxon>
        <taxon>Verrucomicrobiota</taxon>
        <taxon>Pedosphaerae</taxon>
        <taxon>Pedosphaerales</taxon>
        <taxon>Pedosphaeraceae</taxon>
        <taxon>Pedosphaera</taxon>
    </lineage>
</organism>
<comment type="caution">
    <text evidence="1">The sequence shown here is derived from an EMBL/GenBank/DDBJ whole genome shotgun (WGS) entry which is preliminary data.</text>
</comment>
<evidence type="ECO:0000313" key="1">
    <source>
        <dbReference type="EMBL" id="EEF57385.1"/>
    </source>
</evidence>
<accession>B9XS14</accession>
<proteinExistence type="predicted"/>
<sequence>MFGPRPRTDSMDFGRVAEGVRIRRVSFHRVIDCWRGELESWTAYADVIVKEEVNLLTSIAARENVTGGWIGIVGCVSGWERAIRLETPHVVTYGREGAWRGNWGYGPRARVGSMG</sequence>
<protein>
    <submittedName>
        <fullName evidence="1">Uncharacterized protein</fullName>
    </submittedName>
</protein>
<dbReference type="STRING" id="320771.Cflav_PD0358"/>
<evidence type="ECO:0000313" key="2">
    <source>
        <dbReference type="Proteomes" id="UP000003688"/>
    </source>
</evidence>
<dbReference type="Proteomes" id="UP000003688">
    <property type="component" value="Unassembled WGS sequence"/>
</dbReference>
<gene>
    <name evidence="1" type="ORF">Cflav_PD0358</name>
</gene>